<feature type="transmembrane region" description="Helical" evidence="7">
    <location>
        <begin position="299"/>
        <end position="320"/>
    </location>
</feature>
<feature type="transmembrane region" description="Helical" evidence="7">
    <location>
        <begin position="224"/>
        <end position="246"/>
    </location>
</feature>
<feature type="transmembrane region" description="Helical" evidence="7">
    <location>
        <begin position="463"/>
        <end position="483"/>
    </location>
</feature>
<evidence type="ECO:0000256" key="3">
    <source>
        <dbReference type="ARBA" id="ARBA00022475"/>
    </source>
</evidence>
<feature type="transmembrane region" description="Helical" evidence="7">
    <location>
        <begin position="104"/>
        <end position="126"/>
    </location>
</feature>
<dbReference type="PANTHER" id="PTHR42718:SF47">
    <property type="entry name" value="METHYL VIOLOGEN RESISTANCE PROTEIN SMVA"/>
    <property type="match status" value="1"/>
</dbReference>
<evidence type="ECO:0000256" key="6">
    <source>
        <dbReference type="ARBA" id="ARBA00023136"/>
    </source>
</evidence>
<gene>
    <name evidence="9" type="ORF">GCM10022231_00320</name>
</gene>
<dbReference type="PROSITE" id="PS50850">
    <property type="entry name" value="MFS"/>
    <property type="match status" value="1"/>
</dbReference>
<feature type="domain" description="Major facilitator superfamily (MFS) profile" evidence="8">
    <location>
        <begin position="13"/>
        <end position="486"/>
    </location>
</feature>
<dbReference type="PRINTS" id="PR01036">
    <property type="entry name" value="TCRTETB"/>
</dbReference>
<feature type="transmembrane region" description="Helical" evidence="7">
    <location>
        <begin position="332"/>
        <end position="350"/>
    </location>
</feature>
<feature type="transmembrane region" description="Helical" evidence="7">
    <location>
        <begin position="199"/>
        <end position="218"/>
    </location>
</feature>
<dbReference type="Gene3D" id="1.20.1250.20">
    <property type="entry name" value="MFS general substrate transporter like domains"/>
    <property type="match status" value="1"/>
</dbReference>
<accession>A0ABP7NHN4</accession>
<dbReference type="Pfam" id="PF07690">
    <property type="entry name" value="MFS_1"/>
    <property type="match status" value="1"/>
</dbReference>
<sequence>MHSEIIGRRAWVGLGVLTLPVFLVAMDFSVLYLAMPTISHALLPSPMQQLWILDVYGFLIAGLLITMGNLGDRIGRRRILLGGAGLFGAASVAAAFAPSAGFLIAARALMGIGGATLLPATLSLIANMFPAAADRARAIGIWTAAFAGGAAVGPVIGGVLLHHFWWGVVFLINVPVVAALFVLAPFVLPEFRVRSTHPFDLLGVALSLLGLLPLVYAVKDVAATGLSAPAVALGLFGAVMLVLFLLHQRRAPAPLVNLRLFASATFTACIAIAGVGMMAQGGMAYLTNIFLQTVQGYDVLAAALAGLPLALTLATASVGAARVARWMGVRRALTLSLLLAAVGNLGLLSLGVTSPIWIYLVLTAIAGVGYGIQFALVSDVVVGSVPPEHSGAASGISETSFELGTALGLALFGSLATAVFFAKGAGRFTGSLGETLDEAAELGRSGADLALAAKEAFVAGMHAAALAGGLCLLILSVVVAFVMRDRP</sequence>
<dbReference type="EMBL" id="BAAAZW010000001">
    <property type="protein sequence ID" value="GAA3947400.1"/>
    <property type="molecule type" value="Genomic_DNA"/>
</dbReference>
<comment type="subcellular location">
    <subcellularLocation>
        <location evidence="1">Cell membrane</location>
        <topology evidence="1">Multi-pass membrane protein</topology>
    </subcellularLocation>
</comment>
<dbReference type="RefSeq" id="WP_344779359.1">
    <property type="nucleotide sequence ID" value="NZ_BAAAZW010000001.1"/>
</dbReference>
<dbReference type="Proteomes" id="UP001418444">
    <property type="component" value="Unassembled WGS sequence"/>
</dbReference>
<protein>
    <submittedName>
        <fullName evidence="9">MFS transporter</fullName>
    </submittedName>
</protein>
<evidence type="ECO:0000313" key="9">
    <source>
        <dbReference type="EMBL" id="GAA3947400.1"/>
    </source>
</evidence>
<feature type="transmembrane region" description="Helical" evidence="7">
    <location>
        <begin position="47"/>
        <end position="67"/>
    </location>
</feature>
<evidence type="ECO:0000256" key="4">
    <source>
        <dbReference type="ARBA" id="ARBA00022692"/>
    </source>
</evidence>
<dbReference type="CDD" id="cd17321">
    <property type="entry name" value="MFS_MMR_MDR_like"/>
    <property type="match status" value="1"/>
</dbReference>
<evidence type="ECO:0000313" key="10">
    <source>
        <dbReference type="Proteomes" id="UP001418444"/>
    </source>
</evidence>
<keyword evidence="5 7" id="KW-1133">Transmembrane helix</keyword>
<keyword evidence="6 7" id="KW-0472">Membrane</keyword>
<keyword evidence="4 7" id="KW-0812">Transmembrane</keyword>
<keyword evidence="2" id="KW-0813">Transport</keyword>
<proteinExistence type="predicted"/>
<comment type="caution">
    <text evidence="9">The sequence shown here is derived from an EMBL/GenBank/DDBJ whole genome shotgun (WGS) entry which is preliminary data.</text>
</comment>
<feature type="transmembrane region" description="Helical" evidence="7">
    <location>
        <begin position="12"/>
        <end position="35"/>
    </location>
</feature>
<evidence type="ECO:0000259" key="8">
    <source>
        <dbReference type="PROSITE" id="PS50850"/>
    </source>
</evidence>
<feature type="transmembrane region" description="Helical" evidence="7">
    <location>
        <begin position="163"/>
        <end position="187"/>
    </location>
</feature>
<dbReference type="PANTHER" id="PTHR42718">
    <property type="entry name" value="MAJOR FACILITATOR SUPERFAMILY MULTIDRUG TRANSPORTER MFSC"/>
    <property type="match status" value="1"/>
</dbReference>
<reference evidence="10" key="1">
    <citation type="journal article" date="2019" name="Int. J. Syst. Evol. Microbiol.">
        <title>The Global Catalogue of Microorganisms (GCM) 10K type strain sequencing project: providing services to taxonomists for standard genome sequencing and annotation.</title>
        <authorList>
            <consortium name="The Broad Institute Genomics Platform"/>
            <consortium name="The Broad Institute Genome Sequencing Center for Infectious Disease"/>
            <person name="Wu L."/>
            <person name="Ma J."/>
        </authorList>
    </citation>
    <scope>NUCLEOTIDE SEQUENCE [LARGE SCALE GENOMIC DNA]</scope>
    <source>
        <strain evidence="10">JCM 16923</strain>
    </source>
</reference>
<evidence type="ECO:0000256" key="7">
    <source>
        <dbReference type="SAM" id="Phobius"/>
    </source>
</evidence>
<evidence type="ECO:0000256" key="2">
    <source>
        <dbReference type="ARBA" id="ARBA00022448"/>
    </source>
</evidence>
<organism evidence="9 10">
    <name type="scientific">Gordonia caeni</name>
    <dbReference type="NCBI Taxonomy" id="1007097"/>
    <lineage>
        <taxon>Bacteria</taxon>
        <taxon>Bacillati</taxon>
        <taxon>Actinomycetota</taxon>
        <taxon>Actinomycetes</taxon>
        <taxon>Mycobacteriales</taxon>
        <taxon>Gordoniaceae</taxon>
        <taxon>Gordonia</taxon>
    </lineage>
</organism>
<name>A0ABP7NHN4_9ACTN</name>
<keyword evidence="10" id="KW-1185">Reference proteome</keyword>
<dbReference type="InterPro" id="IPR011701">
    <property type="entry name" value="MFS"/>
</dbReference>
<dbReference type="InterPro" id="IPR020846">
    <property type="entry name" value="MFS_dom"/>
</dbReference>
<feature type="transmembrane region" description="Helical" evidence="7">
    <location>
        <begin position="356"/>
        <end position="382"/>
    </location>
</feature>
<feature type="transmembrane region" description="Helical" evidence="7">
    <location>
        <begin position="258"/>
        <end position="279"/>
    </location>
</feature>
<evidence type="ECO:0000256" key="5">
    <source>
        <dbReference type="ARBA" id="ARBA00022989"/>
    </source>
</evidence>
<dbReference type="Gene3D" id="1.20.1720.10">
    <property type="entry name" value="Multidrug resistance protein D"/>
    <property type="match status" value="1"/>
</dbReference>
<dbReference type="SUPFAM" id="SSF103473">
    <property type="entry name" value="MFS general substrate transporter"/>
    <property type="match status" value="1"/>
</dbReference>
<feature type="transmembrane region" description="Helical" evidence="7">
    <location>
        <begin position="138"/>
        <end position="157"/>
    </location>
</feature>
<feature type="transmembrane region" description="Helical" evidence="7">
    <location>
        <begin position="79"/>
        <end position="98"/>
    </location>
</feature>
<keyword evidence="3" id="KW-1003">Cell membrane</keyword>
<evidence type="ECO:0000256" key="1">
    <source>
        <dbReference type="ARBA" id="ARBA00004651"/>
    </source>
</evidence>
<dbReference type="InterPro" id="IPR036259">
    <property type="entry name" value="MFS_trans_sf"/>
</dbReference>
<feature type="transmembrane region" description="Helical" evidence="7">
    <location>
        <begin position="403"/>
        <end position="422"/>
    </location>
</feature>